<protein>
    <recommendedName>
        <fullName evidence="4">BZIP domain-containing protein</fullName>
    </recommendedName>
</protein>
<gene>
    <name evidence="2" type="ORF">TRUGW13939_09521</name>
</gene>
<evidence type="ECO:0000256" key="1">
    <source>
        <dbReference type="SAM" id="MobiDB-lite"/>
    </source>
</evidence>
<dbReference type="EMBL" id="CP055902">
    <property type="protein sequence ID" value="QKX62362.1"/>
    <property type="molecule type" value="Genomic_DNA"/>
</dbReference>
<dbReference type="PANTHER" id="PTHR40618">
    <property type="entry name" value="B-ZIP TRANSCRIPTION FACTOR (EUROFUNG)-RELATED"/>
    <property type="match status" value="1"/>
</dbReference>
<accession>A0A7H8R7J9</accession>
<sequence>MSGSAGIQFDPVLSDVLSARSYLELAHEGFPSTHEKSASVSRDNHEPLVLEESMEIDITCETHLQPQFGISLQMETPKKPQTQPEVKETQPLERPVRKRGRPRLSTAKDNTAIEVIVGDLKLSFTTTDTFQKGRRLQIRRAQQTYRQKKEATIQALKTRVETLEQTLWNVSSILSDVNRDEPNALSAIESEKDKLARARHMALAEILGTEISDRDSQESENFNILKSLSSRAIDENDDSGKQKPSPHQQTTYSHEQWSSNLLNRLFPSTNIYTYSHQESNFSRWLQRLCLEQVCHMLTDSHTDPNTMSRVFGLFPCLQDMPGVRRNSLRLLNSERDGPLETTNKLPFYTLGGASTHYPRTGSDGQPIYPENRRRPGRILRRMVSIRRRGGIQDWDEDWTLDVEPEFDMEERKPSEQELLRSFDLEGEWYDCHDVQGYLEHCGIVLDGSPLWPEVPATTVKILPSLSPKQSPYQSYVPMDEKSPVDRSGSQFLSSESTYVLDTECFFEFSQMRDPGGTLALAMFNCTKPIIVAYNGLSVGIGMTPTLAATIRSVFLPRMAGYSNATYLLATGKRFPAQSAVLNGIFAEILDEAKDVMPRAIELAQDIMTNISTMALYLNRQLIWRNPDSAEGAHLVDSPLLYDMFGGKGHMEFRASFFEKRKPTFTDVLSKKSPTNIPLLE</sequence>
<dbReference type="InterPro" id="IPR001753">
    <property type="entry name" value="Enoyl-CoA_hydra/iso"/>
</dbReference>
<keyword evidence="3" id="KW-1185">Reference proteome</keyword>
<dbReference type="InterPro" id="IPR046347">
    <property type="entry name" value="bZIP_sf"/>
</dbReference>
<feature type="region of interest" description="Disordered" evidence="1">
    <location>
        <begin position="233"/>
        <end position="254"/>
    </location>
</feature>
<dbReference type="AlphaFoldDB" id="A0A7H8R7J9"/>
<dbReference type="Pfam" id="PF00378">
    <property type="entry name" value="ECH_1"/>
    <property type="match status" value="1"/>
</dbReference>
<feature type="compositionally biased region" description="Basic and acidic residues" evidence="1">
    <location>
        <begin position="85"/>
        <end position="95"/>
    </location>
</feature>
<dbReference type="GeneID" id="55997004"/>
<feature type="compositionally biased region" description="Polar residues" evidence="1">
    <location>
        <begin position="75"/>
        <end position="84"/>
    </location>
</feature>
<dbReference type="SUPFAM" id="SSF57959">
    <property type="entry name" value="Leucine zipper domain"/>
    <property type="match status" value="1"/>
</dbReference>
<dbReference type="Gene3D" id="1.20.5.170">
    <property type="match status" value="1"/>
</dbReference>
<dbReference type="RefSeq" id="XP_035348536.1">
    <property type="nucleotide sequence ID" value="XM_035492643.1"/>
</dbReference>
<proteinExistence type="predicted"/>
<feature type="compositionally biased region" description="Polar residues" evidence="1">
    <location>
        <begin position="245"/>
        <end position="254"/>
    </location>
</feature>
<dbReference type="CDD" id="cd06558">
    <property type="entry name" value="crotonase-like"/>
    <property type="match status" value="1"/>
</dbReference>
<dbReference type="SUPFAM" id="SSF52096">
    <property type="entry name" value="ClpP/crotonase"/>
    <property type="match status" value="1"/>
</dbReference>
<evidence type="ECO:0000313" key="3">
    <source>
        <dbReference type="Proteomes" id="UP000509510"/>
    </source>
</evidence>
<dbReference type="Gene3D" id="3.90.226.10">
    <property type="entry name" value="2-enoyl-CoA Hydratase, Chain A, domain 1"/>
    <property type="match status" value="1"/>
</dbReference>
<dbReference type="Proteomes" id="UP000509510">
    <property type="component" value="Chromosome V"/>
</dbReference>
<reference evidence="3" key="1">
    <citation type="submission" date="2020-06" db="EMBL/GenBank/DDBJ databases">
        <title>A chromosome-scale genome assembly of Talaromyces rugulosus W13939.</title>
        <authorList>
            <person name="Wang B."/>
            <person name="Guo L."/>
            <person name="Ye K."/>
            <person name="Wang L."/>
        </authorList>
    </citation>
    <scope>NUCLEOTIDE SEQUENCE [LARGE SCALE GENOMIC DNA]</scope>
    <source>
        <strain evidence="3">W13939</strain>
    </source>
</reference>
<evidence type="ECO:0000313" key="2">
    <source>
        <dbReference type="EMBL" id="QKX62362.1"/>
    </source>
</evidence>
<dbReference type="OrthoDB" id="545169at2759"/>
<dbReference type="PANTHER" id="PTHR40618:SF1">
    <property type="entry name" value="B-ZIP TRANSCRIPTION FACTOR (EUROFUNG)"/>
    <property type="match status" value="1"/>
</dbReference>
<dbReference type="KEGG" id="trg:TRUGW13939_09521"/>
<dbReference type="GO" id="GO:0003700">
    <property type="term" value="F:DNA-binding transcription factor activity"/>
    <property type="evidence" value="ECO:0007669"/>
    <property type="project" value="InterPro"/>
</dbReference>
<dbReference type="InterPro" id="IPR029045">
    <property type="entry name" value="ClpP/crotonase-like_dom_sf"/>
</dbReference>
<name>A0A7H8R7J9_TALRU</name>
<feature type="region of interest" description="Disordered" evidence="1">
    <location>
        <begin position="75"/>
        <end position="102"/>
    </location>
</feature>
<dbReference type="CDD" id="cd14688">
    <property type="entry name" value="bZIP_YAP"/>
    <property type="match status" value="1"/>
</dbReference>
<organism evidence="2 3">
    <name type="scientific">Talaromyces rugulosus</name>
    <name type="common">Penicillium rugulosum</name>
    <dbReference type="NCBI Taxonomy" id="121627"/>
    <lineage>
        <taxon>Eukaryota</taxon>
        <taxon>Fungi</taxon>
        <taxon>Dikarya</taxon>
        <taxon>Ascomycota</taxon>
        <taxon>Pezizomycotina</taxon>
        <taxon>Eurotiomycetes</taxon>
        <taxon>Eurotiomycetidae</taxon>
        <taxon>Eurotiales</taxon>
        <taxon>Trichocomaceae</taxon>
        <taxon>Talaromyces</taxon>
        <taxon>Talaromyces sect. Islandici</taxon>
    </lineage>
</organism>
<evidence type="ECO:0008006" key="4">
    <source>
        <dbReference type="Google" id="ProtNLM"/>
    </source>
</evidence>